<dbReference type="Pfam" id="PF13374">
    <property type="entry name" value="TPR_10"/>
    <property type="match status" value="5"/>
</dbReference>
<dbReference type="Gene3D" id="3.40.50.300">
    <property type="entry name" value="P-loop containing nucleotide triphosphate hydrolases"/>
    <property type="match status" value="1"/>
</dbReference>
<sequence>MTVVAGCSSMGTGDPVAGDTAGSPAAVDFFVSYTGVDQGWAEWVAWQLEAAGYTVRIQAWDFGAGAHFVTEMHQAAQTAARTVAVLSAAYVSSAFAEAEWQAAWATDPSGRDRKLLVFRVEDCDRPGLLAQTVSVDLFGVDRTAAASRLVAAVRGERGKPTAEPLFPGGPVRPARSASGVEPVFPGRLPAAWNVPGRNRLFTGRAAQLEQVRTGLGGGPVAVSALYGMGGVGKTQLAVEYAWRHAADYSLVWWVDAEQTTLLAEKIAALARPLGLPTGGPVPEVAAAVLAALGRRAGWLLVFDNADNPAALRRWLPAGPGHILITSRHPGWDPLAATVDVDLFPRGESVALLTRRLPDLNPTIADQLAEELGDLPLALAQAAAYLTHTRLDPAVYLHRFRARRQTFLGKGDDLLYAGRVDTCWSISLDRLRDETPAAVALLELCALLAPEPIPLTLLTDHAHLLDPPLAAVTAGADPTVDLDDTLAAAGDYSLARRLGDTLVVHRLVQTVIAGQLTADRHQTLTDTTGRLLDATLDPLSAEDPGSWPVWAALGPHLLHAHARLTGPTDPHQLRHHADGFCFHLYAHGDYPAAHTLATRLHQDTRDQCGPDHPATLTTAYTLAITLGALGDHEGARVLDEDTLARRRRILGDDHPNTLISAGNLAIRLADLGDVRGARVLDEDPLTRRRRVLGDDHPDTLTSAGNLAATLAALGDVRGARVLDEDPLTRRRRVLGDDHPHTLTSAHSLAVRLADTGELPAACDLGRVVVEGRRRMLGVDHPDTLDSAHNLAVYLADAGRVGQARVLLVDTAARLGRVLGEGHPSTQLTARVLAELPADPPVEG</sequence>
<name>Q0RTF6_FRAAA</name>
<dbReference type="InterPro" id="IPR000157">
    <property type="entry name" value="TIR_dom"/>
</dbReference>
<dbReference type="STRING" id="326424.FRAAL0468"/>
<protein>
    <submittedName>
        <fullName evidence="2">ATP/GTP binding protein</fullName>
    </submittedName>
</protein>
<dbReference type="eggNOG" id="COG3903">
    <property type="taxonomic scope" value="Bacteria"/>
</dbReference>
<evidence type="ECO:0000259" key="1">
    <source>
        <dbReference type="PROSITE" id="PS50104"/>
    </source>
</evidence>
<dbReference type="EMBL" id="CT573213">
    <property type="protein sequence ID" value="CAJ59143.1"/>
    <property type="molecule type" value="Genomic_DNA"/>
</dbReference>
<keyword evidence="3" id="KW-1185">Reference proteome</keyword>
<dbReference type="eggNOG" id="COG2358">
    <property type="taxonomic scope" value="Bacteria"/>
</dbReference>
<dbReference type="PANTHER" id="PTHR46082:SF6">
    <property type="entry name" value="AAA+ ATPASE DOMAIN-CONTAINING PROTEIN-RELATED"/>
    <property type="match status" value="1"/>
</dbReference>
<dbReference type="Gene3D" id="3.40.50.10140">
    <property type="entry name" value="Toll/interleukin-1 receptor homology (TIR) domain"/>
    <property type="match status" value="1"/>
</dbReference>
<dbReference type="Pfam" id="PF13676">
    <property type="entry name" value="TIR_2"/>
    <property type="match status" value="1"/>
</dbReference>
<evidence type="ECO:0000313" key="3">
    <source>
        <dbReference type="Proteomes" id="UP000000657"/>
    </source>
</evidence>
<feature type="domain" description="TIR" evidence="1">
    <location>
        <begin position="25"/>
        <end position="157"/>
    </location>
</feature>
<dbReference type="InterPro" id="IPR053137">
    <property type="entry name" value="NLR-like"/>
</dbReference>
<dbReference type="InterPro" id="IPR035897">
    <property type="entry name" value="Toll_tir_struct_dom_sf"/>
</dbReference>
<dbReference type="SUPFAM" id="SSF52540">
    <property type="entry name" value="P-loop containing nucleoside triphosphate hydrolases"/>
    <property type="match status" value="1"/>
</dbReference>
<dbReference type="AlphaFoldDB" id="Q0RTF6"/>
<evidence type="ECO:0000313" key="2">
    <source>
        <dbReference type="EMBL" id="CAJ59143.1"/>
    </source>
</evidence>
<dbReference type="InterPro" id="IPR011990">
    <property type="entry name" value="TPR-like_helical_dom_sf"/>
</dbReference>
<dbReference type="KEGG" id="fal:FRAAL0468"/>
<gene>
    <name evidence="2" type="ordered locus">FRAAL0468</name>
</gene>
<dbReference type="GO" id="GO:0007165">
    <property type="term" value="P:signal transduction"/>
    <property type="evidence" value="ECO:0007669"/>
    <property type="project" value="InterPro"/>
</dbReference>
<dbReference type="PROSITE" id="PS50104">
    <property type="entry name" value="TIR"/>
    <property type="match status" value="1"/>
</dbReference>
<dbReference type="NCBIfam" id="NF040586">
    <property type="entry name" value="FxSxx_TPR"/>
    <property type="match status" value="1"/>
</dbReference>
<dbReference type="SUPFAM" id="SSF48452">
    <property type="entry name" value="TPR-like"/>
    <property type="match status" value="2"/>
</dbReference>
<dbReference type="Proteomes" id="UP000000657">
    <property type="component" value="Chromosome"/>
</dbReference>
<organism evidence="2 3">
    <name type="scientific">Frankia alni (strain DSM 45986 / CECT 9034 / ACN14a)</name>
    <dbReference type="NCBI Taxonomy" id="326424"/>
    <lineage>
        <taxon>Bacteria</taxon>
        <taxon>Bacillati</taxon>
        <taxon>Actinomycetota</taxon>
        <taxon>Actinomycetes</taxon>
        <taxon>Frankiales</taxon>
        <taxon>Frankiaceae</taxon>
        <taxon>Frankia</taxon>
    </lineage>
</organism>
<dbReference type="HOGENOM" id="CLU_000288_125_8_11"/>
<dbReference type="SMART" id="SM00255">
    <property type="entry name" value="TIR"/>
    <property type="match status" value="1"/>
</dbReference>
<dbReference type="Gene3D" id="1.25.40.10">
    <property type="entry name" value="Tetratricopeptide repeat domain"/>
    <property type="match status" value="2"/>
</dbReference>
<dbReference type="SUPFAM" id="SSF52200">
    <property type="entry name" value="Toll/Interleukin receptor TIR domain"/>
    <property type="match status" value="1"/>
</dbReference>
<dbReference type="InterPro" id="IPR027417">
    <property type="entry name" value="P-loop_NTPase"/>
</dbReference>
<dbReference type="PANTHER" id="PTHR46082">
    <property type="entry name" value="ATP/GTP-BINDING PROTEIN-RELATED"/>
    <property type="match status" value="1"/>
</dbReference>
<reference evidence="2 3" key="1">
    <citation type="journal article" date="2007" name="Genome Res.">
        <title>Genome characteristics of facultatively symbiotic Frankia sp. strains reflect host range and host plant biogeography.</title>
        <authorList>
            <person name="Normand P."/>
            <person name="Lapierre P."/>
            <person name="Tisa L.S."/>
            <person name="Gogarten J.P."/>
            <person name="Alloisio N."/>
            <person name="Bagnarol E."/>
            <person name="Bassi C.A."/>
            <person name="Berry A.M."/>
            <person name="Bickhart D.M."/>
            <person name="Choisne N."/>
            <person name="Couloux A."/>
            <person name="Cournoyer B."/>
            <person name="Cruveiller S."/>
            <person name="Daubin V."/>
            <person name="Demange N."/>
            <person name="Francino M.P."/>
            <person name="Goltsman E."/>
            <person name="Huang Y."/>
            <person name="Kopp O.R."/>
            <person name="Labarre L."/>
            <person name="Lapidus A."/>
            <person name="Lavire C."/>
            <person name="Marechal J."/>
            <person name="Martinez M."/>
            <person name="Mastronunzio J.E."/>
            <person name="Mullin B.C."/>
            <person name="Niemann J."/>
            <person name="Pujic P."/>
            <person name="Rawnsley T."/>
            <person name="Rouy Z."/>
            <person name="Schenowitz C."/>
            <person name="Sellstedt A."/>
            <person name="Tavares F."/>
            <person name="Tomkins J.P."/>
            <person name="Vallenet D."/>
            <person name="Valverde C."/>
            <person name="Wall L.G."/>
            <person name="Wang Y."/>
            <person name="Medigue C."/>
            <person name="Benson D.R."/>
        </authorList>
    </citation>
    <scope>NUCLEOTIDE SEQUENCE [LARGE SCALE GENOMIC DNA]</scope>
    <source>
        <strain evidence="3">DSM 45986 / CECT 9034 / ACN14a</strain>
    </source>
</reference>
<accession>Q0RTF6</accession>
<proteinExistence type="predicted"/>